<reference evidence="2 3" key="1">
    <citation type="submission" date="2015-08" db="EMBL/GenBank/DDBJ databases">
        <authorList>
            <person name="Babu N.S."/>
            <person name="Beckwith C.J."/>
            <person name="Beseler K.G."/>
            <person name="Brison A."/>
            <person name="Carone J.V."/>
            <person name="Caskin T.P."/>
            <person name="Diamond M."/>
            <person name="Durham M.E."/>
            <person name="Foxe J.M."/>
            <person name="Go M."/>
            <person name="Henderson B.A."/>
            <person name="Jones I.B."/>
            <person name="McGettigan J.A."/>
            <person name="Micheletti S.J."/>
            <person name="Nasrallah M.E."/>
            <person name="Ortiz D."/>
            <person name="Piller C.R."/>
            <person name="Privatt S.R."/>
            <person name="Schneider S.L."/>
            <person name="Sharp S."/>
            <person name="Smith T.C."/>
            <person name="Stanton J.D."/>
            <person name="Ullery H.E."/>
            <person name="Wilson R.J."/>
            <person name="Serrano M.G."/>
            <person name="Buck G."/>
            <person name="Lee V."/>
            <person name="Wang Y."/>
            <person name="Carvalho R."/>
            <person name="Voegtly L."/>
            <person name="Shi R."/>
            <person name="Duckworth R."/>
            <person name="Johnson A."/>
            <person name="Loviza R."/>
            <person name="Walstead R."/>
            <person name="Shah Z."/>
            <person name="Kiflezghi M."/>
            <person name="Wade K."/>
            <person name="Ball S.L."/>
            <person name="Bradley K.W."/>
            <person name="Asai D.J."/>
            <person name="Bowman C.A."/>
            <person name="Russell D.A."/>
            <person name="Pope W.H."/>
            <person name="Jacobs-Sera D."/>
            <person name="Hendrix R.W."/>
            <person name="Hatfull G.F."/>
        </authorList>
    </citation>
    <scope>NUCLEOTIDE SEQUENCE [LARGE SCALE GENOMIC DNA]</scope>
    <source>
        <strain evidence="2 3">DSM 27648</strain>
    </source>
</reference>
<proteinExistence type="predicted"/>
<dbReference type="STRING" id="1391654.AKJ09_09162"/>
<dbReference type="AlphaFoldDB" id="A0A0K1Q9T2"/>
<gene>
    <name evidence="2" type="ORF">AKJ09_09162</name>
</gene>
<evidence type="ECO:0000313" key="3">
    <source>
        <dbReference type="Proteomes" id="UP000064967"/>
    </source>
</evidence>
<name>A0A0K1Q9T2_9BACT</name>
<evidence type="ECO:0000313" key="2">
    <source>
        <dbReference type="EMBL" id="AKV02499.1"/>
    </source>
</evidence>
<protein>
    <submittedName>
        <fullName evidence="2">Uncharacterized protein</fullName>
    </submittedName>
</protein>
<sequence length="42" mass="4707">MCRSRLSNLLPAPVPAFLPSRQESDEPAARTATRPRNVDERT</sequence>
<evidence type="ECO:0000256" key="1">
    <source>
        <dbReference type="SAM" id="MobiDB-lite"/>
    </source>
</evidence>
<accession>A0A0K1Q9T2</accession>
<organism evidence="2 3">
    <name type="scientific">Labilithrix luteola</name>
    <dbReference type="NCBI Taxonomy" id="1391654"/>
    <lineage>
        <taxon>Bacteria</taxon>
        <taxon>Pseudomonadati</taxon>
        <taxon>Myxococcota</taxon>
        <taxon>Polyangia</taxon>
        <taxon>Polyangiales</taxon>
        <taxon>Labilitrichaceae</taxon>
        <taxon>Labilithrix</taxon>
    </lineage>
</organism>
<dbReference type="Proteomes" id="UP000064967">
    <property type="component" value="Chromosome"/>
</dbReference>
<dbReference type="KEGG" id="llu:AKJ09_09162"/>
<dbReference type="EMBL" id="CP012333">
    <property type="protein sequence ID" value="AKV02499.1"/>
    <property type="molecule type" value="Genomic_DNA"/>
</dbReference>
<feature type="region of interest" description="Disordered" evidence="1">
    <location>
        <begin position="1"/>
        <end position="42"/>
    </location>
</feature>
<keyword evidence="3" id="KW-1185">Reference proteome</keyword>